<evidence type="ECO:0000313" key="1">
    <source>
        <dbReference type="EMBL" id="CAI4214548.1"/>
    </source>
</evidence>
<organism evidence="1 2">
    <name type="scientific">Parascedosporium putredinis</name>
    <dbReference type="NCBI Taxonomy" id="1442378"/>
    <lineage>
        <taxon>Eukaryota</taxon>
        <taxon>Fungi</taxon>
        <taxon>Dikarya</taxon>
        <taxon>Ascomycota</taxon>
        <taxon>Pezizomycotina</taxon>
        <taxon>Sordariomycetes</taxon>
        <taxon>Hypocreomycetidae</taxon>
        <taxon>Microascales</taxon>
        <taxon>Microascaceae</taxon>
        <taxon>Parascedosporium</taxon>
    </lineage>
</organism>
<protein>
    <submittedName>
        <fullName evidence="1">Uncharacterized protein</fullName>
    </submittedName>
</protein>
<proteinExistence type="predicted"/>
<sequence length="148" mass="16610">MLNKVSVHQMVRVYNDAVAVHLERFDALNSALKSSRRVCVSHQDMRAPGNPARAQLSHSILARPRFEYRAQAQVHREHTGVDTARLDRVEAHADPALVEADFANHACFRHHGEPRDLGPGLADVAHEEIWRLLLHPVPVLGQEQWSAG</sequence>
<comment type="caution">
    <text evidence="1">The sequence shown here is derived from an EMBL/GenBank/DDBJ whole genome shotgun (WGS) entry which is preliminary data.</text>
</comment>
<evidence type="ECO:0000313" key="2">
    <source>
        <dbReference type="Proteomes" id="UP000838763"/>
    </source>
</evidence>
<accession>A0A9P1M8V3</accession>
<name>A0A9P1M8V3_9PEZI</name>
<dbReference type="AlphaFoldDB" id="A0A9P1M8V3"/>
<keyword evidence="2" id="KW-1185">Reference proteome</keyword>
<dbReference type="Proteomes" id="UP000838763">
    <property type="component" value="Unassembled WGS sequence"/>
</dbReference>
<gene>
    <name evidence="1" type="ORF">PPNO1_LOCUS4279</name>
</gene>
<dbReference type="EMBL" id="CALLCH030000011">
    <property type="protein sequence ID" value="CAI4214548.1"/>
    <property type="molecule type" value="Genomic_DNA"/>
</dbReference>
<reference evidence="1" key="1">
    <citation type="submission" date="2022-11" db="EMBL/GenBank/DDBJ databases">
        <authorList>
            <person name="Scott C."/>
            <person name="Bruce N."/>
        </authorList>
    </citation>
    <scope>NUCLEOTIDE SEQUENCE</scope>
</reference>